<comment type="catalytic activity">
    <reaction evidence="1">
        <text>Endohydrolysis of (1-&gt;4)-beta-D-glucosidic linkages in cellulose, lichenin and cereal beta-D-glucans.</text>
        <dbReference type="EC" id="3.2.1.4"/>
    </reaction>
</comment>
<dbReference type="InterPro" id="IPR008928">
    <property type="entry name" value="6-hairpin_glycosidase_sf"/>
</dbReference>
<evidence type="ECO:0000256" key="5">
    <source>
        <dbReference type="ARBA" id="ARBA00023001"/>
    </source>
</evidence>
<organism evidence="9 10">
    <name type="scientific">Bordetella trematum</name>
    <dbReference type="NCBI Taxonomy" id="123899"/>
    <lineage>
        <taxon>Bacteria</taxon>
        <taxon>Pseudomonadati</taxon>
        <taxon>Pseudomonadota</taxon>
        <taxon>Betaproteobacteria</taxon>
        <taxon>Burkholderiales</taxon>
        <taxon>Alcaligenaceae</taxon>
        <taxon>Bordetella</taxon>
    </lineage>
</organism>
<dbReference type="GO" id="GO:0030245">
    <property type="term" value="P:cellulose catabolic process"/>
    <property type="evidence" value="ECO:0007669"/>
    <property type="project" value="UniProtKB-KW"/>
</dbReference>
<dbReference type="AlphaFoldDB" id="A0A157SKT2"/>
<dbReference type="EMBL" id="LT546645">
    <property type="protein sequence ID" value="SAI70783.1"/>
    <property type="molecule type" value="Genomic_DNA"/>
</dbReference>
<dbReference type="Gene3D" id="1.50.10.10">
    <property type="match status" value="1"/>
</dbReference>
<dbReference type="InterPro" id="IPR012341">
    <property type="entry name" value="6hp_glycosidase-like_sf"/>
</dbReference>
<dbReference type="SUPFAM" id="SSF48208">
    <property type="entry name" value="Six-hairpin glycosidases"/>
    <property type="match status" value="1"/>
</dbReference>
<dbReference type="Proteomes" id="UP000076825">
    <property type="component" value="Chromosome 1"/>
</dbReference>
<keyword evidence="6 9" id="KW-0326">Glycosidase</keyword>
<sequence length="402" mass="44421">MRQVWGRGWRIGVRHAGAVLCAFALAAGAQAQPRPAACSAYAWPHWEDFLVRFVQPDGRVVDTSTPQSMTTSEGQSYGMFFALVANDPDSFERLWRWSQANLGGAQAEEPGLPAWSWGRREDGSWGVLDRNAASDADLWFAYGLLEAARLWRRPDYTRDAQALLAQIRKREITALPGFGAMLLPGPAGFVQPGPLWRLNPSYLPVPLLRRLAQADAQGPWEVLAGHTVQMVQANAPRGYIADWIAYRGEETSPPQGRFEVDPLYGARGSYDAIRNYLWAGMTPPTDPAAQPLLAALYGMEEALAARGMPPEAVQVDSGELQGEGPFGFSAALLPYLQARGQNALLQAQLQRVRAALAPGQPQDAQPRYYDYVLSLFGLGWFEQRYRFAASGRVTLEWEKKCP</sequence>
<reference evidence="9 10" key="1">
    <citation type="submission" date="2016-04" db="EMBL/GenBank/DDBJ databases">
        <authorList>
            <consortium name="Pathogen Informatics"/>
        </authorList>
    </citation>
    <scope>NUCLEOTIDE SEQUENCE [LARGE SCALE GENOMIC DNA]</scope>
    <source>
        <strain evidence="9 10">H044680328</strain>
    </source>
</reference>
<evidence type="ECO:0000313" key="10">
    <source>
        <dbReference type="Proteomes" id="UP000076825"/>
    </source>
</evidence>
<protein>
    <recommendedName>
        <fullName evidence="3">cellulase</fullName>
        <ecNumber evidence="3">3.2.1.4</ecNumber>
    </recommendedName>
</protein>
<gene>
    <name evidence="9" type="primary">bcsZ</name>
    <name evidence="9" type="ORF">SAMEA3906487_02458</name>
</gene>
<keyword evidence="10" id="KW-1185">Reference proteome</keyword>
<accession>A0A157SKT2</accession>
<keyword evidence="5" id="KW-0136">Cellulose degradation</keyword>
<dbReference type="PATRIC" id="fig|123899.6.peg.2445"/>
<dbReference type="RefSeq" id="WP_051348333.1">
    <property type="nucleotide sequence ID" value="NZ_CP016340.1"/>
</dbReference>
<name>A0A157SKT2_9BORD</name>
<dbReference type="eggNOG" id="COG3405">
    <property type="taxonomic scope" value="Bacteria"/>
</dbReference>
<feature type="signal peptide" evidence="8">
    <location>
        <begin position="1"/>
        <end position="31"/>
    </location>
</feature>
<dbReference type="PRINTS" id="PR00735">
    <property type="entry name" value="GLHYDRLASE8"/>
</dbReference>
<dbReference type="GO" id="GO:0008810">
    <property type="term" value="F:cellulase activity"/>
    <property type="evidence" value="ECO:0007669"/>
    <property type="project" value="UniProtKB-EC"/>
</dbReference>
<evidence type="ECO:0000256" key="8">
    <source>
        <dbReference type="SAM" id="SignalP"/>
    </source>
</evidence>
<keyword evidence="7" id="KW-0624">Polysaccharide degradation</keyword>
<feature type="chain" id="PRO_5009816838" description="cellulase" evidence="8">
    <location>
        <begin position="32"/>
        <end position="402"/>
    </location>
</feature>
<dbReference type="STRING" id="123899.SAMEA3906487_02458"/>
<evidence type="ECO:0000256" key="2">
    <source>
        <dbReference type="ARBA" id="ARBA00009209"/>
    </source>
</evidence>
<dbReference type="Pfam" id="PF01270">
    <property type="entry name" value="Glyco_hydro_8"/>
    <property type="match status" value="1"/>
</dbReference>
<evidence type="ECO:0000313" key="9">
    <source>
        <dbReference type="EMBL" id="SAI70783.1"/>
    </source>
</evidence>
<dbReference type="NCBIfam" id="NF008305">
    <property type="entry name" value="PRK11097.1"/>
    <property type="match status" value="1"/>
</dbReference>
<evidence type="ECO:0000256" key="6">
    <source>
        <dbReference type="ARBA" id="ARBA00023295"/>
    </source>
</evidence>
<evidence type="ECO:0000256" key="3">
    <source>
        <dbReference type="ARBA" id="ARBA00012601"/>
    </source>
</evidence>
<dbReference type="GeneID" id="56590284"/>
<evidence type="ECO:0000256" key="4">
    <source>
        <dbReference type="ARBA" id="ARBA00022801"/>
    </source>
</evidence>
<dbReference type="InterPro" id="IPR002037">
    <property type="entry name" value="Glyco_hydro_8"/>
</dbReference>
<evidence type="ECO:0000256" key="1">
    <source>
        <dbReference type="ARBA" id="ARBA00000966"/>
    </source>
</evidence>
<dbReference type="OrthoDB" id="9766708at2"/>
<keyword evidence="7" id="KW-0119">Carbohydrate metabolism</keyword>
<proteinExistence type="inferred from homology"/>
<keyword evidence="8" id="KW-0732">Signal</keyword>
<keyword evidence="4 9" id="KW-0378">Hydrolase</keyword>
<comment type="similarity">
    <text evidence="2">Belongs to the glycosyl hydrolase 8 (cellulase D) family.</text>
</comment>
<evidence type="ECO:0000256" key="7">
    <source>
        <dbReference type="ARBA" id="ARBA00023326"/>
    </source>
</evidence>
<dbReference type="EC" id="3.2.1.4" evidence="3"/>
<dbReference type="KEGG" id="btrm:SAMEA390648702458"/>